<name>A0A0C2KEL3_9VIBR</name>
<dbReference type="AlphaFoldDB" id="A0A0C2KEL3"/>
<reference evidence="2 3" key="1">
    <citation type="submission" date="2014-11" db="EMBL/GenBank/DDBJ databases">
        <title>Draft Genome Sequence of Vibrio piscirenalis strains CECT 8603T and CECT 8604, two marine Gammaproteobacterium isolated from cultured gilthead sea bream (Sparus aurata).</title>
        <authorList>
            <person name="Arahal D.R."/>
            <person name="Rodrigo-Torres L."/>
            <person name="Lucena T."/>
            <person name="Pujalte M.J."/>
        </authorList>
    </citation>
    <scope>NUCLEOTIDE SEQUENCE [LARGE SCALE GENOMIC DNA]</scope>
    <source>
        <strain evidence="2 3">DCR 1-4-2</strain>
    </source>
</reference>
<dbReference type="GO" id="GO:0005829">
    <property type="term" value="C:cytosol"/>
    <property type="evidence" value="ECO:0007669"/>
    <property type="project" value="TreeGrafter"/>
</dbReference>
<dbReference type="FunFam" id="3.30.1330.40:FF:000001">
    <property type="entry name" value="L-PSP family endoribonuclease"/>
    <property type="match status" value="1"/>
</dbReference>
<dbReference type="InterPro" id="IPR006175">
    <property type="entry name" value="YjgF/YER057c/UK114"/>
</dbReference>
<comment type="similarity">
    <text evidence="1">Belongs to the RutC family.</text>
</comment>
<protein>
    <submittedName>
        <fullName evidence="2">Endoribonuclease L-PSP</fullName>
    </submittedName>
</protein>
<evidence type="ECO:0000313" key="2">
    <source>
        <dbReference type="EMBL" id="KII80578.1"/>
    </source>
</evidence>
<proteinExistence type="inferred from homology"/>
<dbReference type="Gene3D" id="3.30.1330.40">
    <property type="entry name" value="RutC-like"/>
    <property type="match status" value="1"/>
</dbReference>
<comment type="caution">
    <text evidence="2">The sequence shown here is derived from an EMBL/GenBank/DDBJ whole genome shotgun (WGS) entry which is preliminary data.</text>
</comment>
<keyword evidence="3" id="KW-1185">Reference proteome</keyword>
<accession>A0A0C2NUD4</accession>
<dbReference type="InterPro" id="IPR006056">
    <property type="entry name" value="RidA"/>
</dbReference>
<accession>A0A0C2KEL3</accession>
<dbReference type="PANTHER" id="PTHR11803">
    <property type="entry name" value="2-IMINOBUTANOATE/2-IMINOPROPANOATE DEAMINASE RIDA"/>
    <property type="match status" value="1"/>
</dbReference>
<dbReference type="InterPro" id="IPR035959">
    <property type="entry name" value="RutC-like_sf"/>
</dbReference>
<gene>
    <name evidence="2" type="ORF">OJ16_04525</name>
</gene>
<dbReference type="InterPro" id="IPR019897">
    <property type="entry name" value="RidA_CS"/>
</dbReference>
<organism evidence="2 3">
    <name type="scientific">Vibrio renipiscarius</name>
    <dbReference type="NCBI Taxonomy" id="1461322"/>
    <lineage>
        <taxon>Bacteria</taxon>
        <taxon>Pseudomonadati</taxon>
        <taxon>Pseudomonadota</taxon>
        <taxon>Gammaproteobacteria</taxon>
        <taxon>Vibrionales</taxon>
        <taxon>Vibrionaceae</taxon>
        <taxon>Vibrio</taxon>
    </lineage>
</organism>
<dbReference type="Proteomes" id="UP000031672">
    <property type="component" value="Unassembled WGS sequence"/>
</dbReference>
<dbReference type="SUPFAM" id="SSF55298">
    <property type="entry name" value="YjgF-like"/>
    <property type="match status" value="1"/>
</dbReference>
<evidence type="ECO:0000256" key="1">
    <source>
        <dbReference type="ARBA" id="ARBA00010552"/>
    </source>
</evidence>
<dbReference type="PANTHER" id="PTHR11803:SF39">
    <property type="entry name" value="2-IMINOBUTANOATE_2-IMINOPROPANOATE DEAMINASE"/>
    <property type="match status" value="1"/>
</dbReference>
<sequence length="127" mass="13980">MMKIINSERAPKAVGPYSHATIINNTLYVSGQLPLVPETMQFISEDVAEQTKQSIENAKAIIEEAGATLNDVARVGIFITNMGDFAKVNEVYASYFSEHKPARVCVEVSKLPLDAQVEMEFTVDVSQ</sequence>
<dbReference type="STRING" id="1461322.OJ16_04525"/>
<dbReference type="Pfam" id="PF01042">
    <property type="entry name" value="Ribonuc_L-PSP"/>
    <property type="match status" value="1"/>
</dbReference>
<dbReference type="CDD" id="cd00448">
    <property type="entry name" value="YjgF_YER057c_UK114_family"/>
    <property type="match status" value="1"/>
</dbReference>
<dbReference type="NCBIfam" id="TIGR00004">
    <property type="entry name" value="Rid family detoxifying hydrolase"/>
    <property type="match status" value="1"/>
</dbReference>
<dbReference type="PROSITE" id="PS01094">
    <property type="entry name" value="UPF0076"/>
    <property type="match status" value="1"/>
</dbReference>
<dbReference type="EMBL" id="JTKH01000006">
    <property type="protein sequence ID" value="KII80578.1"/>
    <property type="molecule type" value="Genomic_DNA"/>
</dbReference>
<evidence type="ECO:0000313" key="3">
    <source>
        <dbReference type="Proteomes" id="UP000031672"/>
    </source>
</evidence>
<dbReference type="GO" id="GO:0019239">
    <property type="term" value="F:deaminase activity"/>
    <property type="evidence" value="ECO:0007669"/>
    <property type="project" value="TreeGrafter"/>
</dbReference>